<evidence type="ECO:0000256" key="2">
    <source>
        <dbReference type="ARBA" id="ARBA00008997"/>
    </source>
</evidence>
<feature type="compositionally biased region" description="Polar residues" evidence="8">
    <location>
        <begin position="1"/>
        <end position="15"/>
    </location>
</feature>
<evidence type="ECO:0000256" key="5">
    <source>
        <dbReference type="ARBA" id="ARBA00023204"/>
    </source>
</evidence>
<protein>
    <recommendedName>
        <fullName evidence="7">Non-structural maintenance of chromosomes element 4</fullName>
    </recommendedName>
</protein>
<feature type="region of interest" description="Disordered" evidence="8">
    <location>
        <begin position="180"/>
        <end position="213"/>
    </location>
</feature>
<dbReference type="PANTHER" id="PTHR16140:SF0">
    <property type="entry name" value="NON-STRUCTURAL MAINTENANCE OF CHROMOSOMES ELEMENT 4"/>
    <property type="match status" value="1"/>
</dbReference>
<organism evidence="11 12">
    <name type="scientific">Penicillium capsulatum</name>
    <dbReference type="NCBI Taxonomy" id="69766"/>
    <lineage>
        <taxon>Eukaryota</taxon>
        <taxon>Fungi</taxon>
        <taxon>Dikarya</taxon>
        <taxon>Ascomycota</taxon>
        <taxon>Pezizomycotina</taxon>
        <taxon>Eurotiomycetes</taxon>
        <taxon>Eurotiomycetidae</taxon>
        <taxon>Eurotiales</taxon>
        <taxon>Aspergillaceae</taxon>
        <taxon>Penicillium</taxon>
    </lineage>
</organism>
<dbReference type="Pfam" id="PF15412">
    <property type="entry name" value="Nse4-Nse3_bdg"/>
    <property type="match status" value="1"/>
</dbReference>
<dbReference type="PANTHER" id="PTHR16140">
    <property type="entry name" value="NON-STRUCTURAL MAINTENANCE OF CHROMOSOMES ELEMENT 4"/>
    <property type="match status" value="1"/>
</dbReference>
<dbReference type="OrthoDB" id="361242at2759"/>
<dbReference type="GO" id="GO:0030915">
    <property type="term" value="C:Smc5-Smc6 complex"/>
    <property type="evidence" value="ECO:0007669"/>
    <property type="project" value="UniProtKB-UniRule"/>
</dbReference>
<dbReference type="GO" id="GO:0006281">
    <property type="term" value="P:DNA repair"/>
    <property type="evidence" value="ECO:0007669"/>
    <property type="project" value="UniProtKB-UniRule"/>
</dbReference>
<dbReference type="InterPro" id="IPR027786">
    <property type="entry name" value="Nse4/EID"/>
</dbReference>
<dbReference type="AlphaFoldDB" id="A0A9W9M012"/>
<evidence type="ECO:0000256" key="3">
    <source>
        <dbReference type="ARBA" id="ARBA00022763"/>
    </source>
</evidence>
<reference evidence="11" key="2">
    <citation type="journal article" date="2023" name="IMA Fungus">
        <title>Comparative genomic study of the Penicillium genus elucidates a diverse pangenome and 15 lateral gene transfer events.</title>
        <authorList>
            <person name="Petersen C."/>
            <person name="Sorensen T."/>
            <person name="Nielsen M.R."/>
            <person name="Sondergaard T.E."/>
            <person name="Sorensen J.L."/>
            <person name="Fitzpatrick D.A."/>
            <person name="Frisvad J.C."/>
            <person name="Nielsen K.L."/>
        </authorList>
    </citation>
    <scope>NUCLEOTIDE SEQUENCE</scope>
    <source>
        <strain evidence="11">IBT 21917</strain>
    </source>
</reference>
<name>A0A9W9M012_9EURO</name>
<keyword evidence="3 7" id="KW-0227">DNA damage</keyword>
<evidence type="ECO:0000256" key="8">
    <source>
        <dbReference type="SAM" id="MobiDB-lite"/>
    </source>
</evidence>
<dbReference type="EMBL" id="JAPQKO010000001">
    <property type="protein sequence ID" value="KAJ5182797.1"/>
    <property type="molecule type" value="Genomic_DNA"/>
</dbReference>
<proteinExistence type="inferred from homology"/>
<sequence length="438" mass="49539">MANDRFSQLQEASQMSSPPSSPRSSSDKENPRRVQKQSTARMAPRQSSKRRRLGEHAGNSQSQFPSSQRNNDKKYYDPDQDTGERRRVRKEFRELSRRLNDSHGEYLQTGNDGLHKTVAKANQLFSKVKQTSDATIDSRLLVNAADLSHKKTAQLALGDSNIGIDVDEFVSKTISFMRRGPGASSLVNNASQRRRHRQSQRDPDGSDDDDHGDAMNWDWHGRMVCFPSNSRPSVSGWLLGPLSVQKRTRQATQRMNSDEDRPTQVVEPNDLHQQDLDQQESSNLTKTCSEIHKLLAKTQRDREDKVESILMARDNPSPEEVQRVMDENNIADNGGIPLFQFCINPKSFGQSVENLFYVSFLVRDGHAGVTLDGRGLPTLSSAIPHAPSEAQRMGIQKHQAVFSLDFETFHELVEVFNIQDPIIPHREETQQTSSTWYG</sequence>
<evidence type="ECO:0000256" key="1">
    <source>
        <dbReference type="ARBA" id="ARBA00004123"/>
    </source>
</evidence>
<dbReference type="Pfam" id="PF08743">
    <property type="entry name" value="Nse4_C"/>
    <property type="match status" value="1"/>
</dbReference>
<keyword evidence="6 7" id="KW-0539">Nucleus</keyword>
<comment type="subcellular location">
    <subcellularLocation>
        <location evidence="1 7">Nucleus</location>
    </subcellularLocation>
</comment>
<comment type="subunit">
    <text evidence="7">Component of the SMC5-SMC6 complex.</text>
</comment>
<keyword evidence="12" id="KW-1185">Reference proteome</keyword>
<evidence type="ECO:0000313" key="11">
    <source>
        <dbReference type="EMBL" id="KAJ5182797.1"/>
    </source>
</evidence>
<comment type="caution">
    <text evidence="11">The sequence shown here is derived from an EMBL/GenBank/DDBJ whole genome shotgun (WGS) entry which is preliminary data.</text>
</comment>
<keyword evidence="5 7" id="KW-0234">DNA repair</keyword>
<dbReference type="GO" id="GO:0006310">
    <property type="term" value="P:DNA recombination"/>
    <property type="evidence" value="ECO:0007669"/>
    <property type="project" value="UniProtKB-UniRule"/>
</dbReference>
<keyword evidence="4 7" id="KW-0233">DNA recombination</keyword>
<evidence type="ECO:0000259" key="9">
    <source>
        <dbReference type="Pfam" id="PF08743"/>
    </source>
</evidence>
<dbReference type="GO" id="GO:0005634">
    <property type="term" value="C:nucleus"/>
    <property type="evidence" value="ECO:0007669"/>
    <property type="project" value="UniProtKB-SubCell"/>
</dbReference>
<comment type="function">
    <text evidence="7">Component of the SMC5-SMC6 complex, that promotes sister chromatid alignment after DNA damage and facilitates double-stranded DNA breaks (DSBs) repair via homologous recombination between sister chromatids.</text>
</comment>
<evidence type="ECO:0000256" key="6">
    <source>
        <dbReference type="ARBA" id="ARBA00023242"/>
    </source>
</evidence>
<evidence type="ECO:0000256" key="4">
    <source>
        <dbReference type="ARBA" id="ARBA00023172"/>
    </source>
</evidence>
<feature type="domain" description="Nse4/EID protein Nse3/MAGE-binding" evidence="10">
    <location>
        <begin position="137"/>
        <end position="180"/>
    </location>
</feature>
<feature type="compositionally biased region" description="Polar residues" evidence="8">
    <location>
        <begin position="58"/>
        <end position="69"/>
    </location>
</feature>
<dbReference type="InterPro" id="IPR029225">
    <property type="entry name" value="Nse4_Nse3-bd"/>
</dbReference>
<evidence type="ECO:0000313" key="12">
    <source>
        <dbReference type="Proteomes" id="UP001146351"/>
    </source>
</evidence>
<feature type="domain" description="Non-structural maintenance of chromosome element 4 C-terminal" evidence="9">
    <location>
        <begin position="335"/>
        <end position="423"/>
    </location>
</feature>
<gene>
    <name evidence="11" type="ORF">N7492_000413</name>
</gene>
<reference evidence="11" key="1">
    <citation type="submission" date="2022-11" db="EMBL/GenBank/DDBJ databases">
        <authorList>
            <person name="Petersen C."/>
        </authorList>
    </citation>
    <scope>NUCLEOTIDE SEQUENCE</scope>
    <source>
        <strain evidence="11">IBT 21917</strain>
    </source>
</reference>
<accession>A0A9W9M012</accession>
<dbReference type="Proteomes" id="UP001146351">
    <property type="component" value="Unassembled WGS sequence"/>
</dbReference>
<feature type="compositionally biased region" description="Basic and acidic residues" evidence="8">
    <location>
        <begin position="70"/>
        <end position="87"/>
    </location>
</feature>
<evidence type="ECO:0000256" key="7">
    <source>
        <dbReference type="RuleBase" id="RU365071"/>
    </source>
</evidence>
<comment type="similarity">
    <text evidence="2 7">Belongs to the NSE4 family.</text>
</comment>
<feature type="region of interest" description="Disordered" evidence="8">
    <location>
        <begin position="1"/>
        <end position="87"/>
    </location>
</feature>
<feature type="region of interest" description="Disordered" evidence="8">
    <location>
        <begin position="245"/>
        <end position="269"/>
    </location>
</feature>
<evidence type="ECO:0000259" key="10">
    <source>
        <dbReference type="Pfam" id="PF15412"/>
    </source>
</evidence>
<dbReference type="InterPro" id="IPR014854">
    <property type="entry name" value="Nse4_C"/>
</dbReference>